<dbReference type="Proteomes" id="UP000198251">
    <property type="component" value="Chromosome I"/>
</dbReference>
<reference evidence="2 3" key="1">
    <citation type="submission" date="2016-06" db="EMBL/GenBank/DDBJ databases">
        <authorList>
            <person name="Kjaerup R.B."/>
            <person name="Dalgaard T.S."/>
            <person name="Juul-Madsen H.R."/>
        </authorList>
    </citation>
    <scope>NUCLEOTIDE SEQUENCE [LARGE SCALE GENOMIC DNA]</scope>
    <source>
        <strain evidence="2 3">DSM 43913</strain>
    </source>
</reference>
<organism evidence="2 3">
    <name type="scientific">Micromonospora echinofusca</name>
    <dbReference type="NCBI Taxonomy" id="47858"/>
    <lineage>
        <taxon>Bacteria</taxon>
        <taxon>Bacillati</taxon>
        <taxon>Actinomycetota</taxon>
        <taxon>Actinomycetes</taxon>
        <taxon>Micromonosporales</taxon>
        <taxon>Micromonosporaceae</taxon>
        <taxon>Micromonospora</taxon>
    </lineage>
</organism>
<evidence type="ECO:0000313" key="2">
    <source>
        <dbReference type="EMBL" id="SCG16395.1"/>
    </source>
</evidence>
<keyword evidence="1" id="KW-1133">Transmembrane helix</keyword>
<evidence type="ECO:0000256" key="1">
    <source>
        <dbReference type="SAM" id="Phobius"/>
    </source>
</evidence>
<keyword evidence="3" id="KW-1185">Reference proteome</keyword>
<proteinExistence type="predicted"/>
<keyword evidence="1" id="KW-0472">Membrane</keyword>
<keyword evidence="1" id="KW-0812">Transmembrane</keyword>
<dbReference type="AlphaFoldDB" id="A0A1C5G914"/>
<dbReference type="EMBL" id="LT607733">
    <property type="protein sequence ID" value="SCG16395.1"/>
    <property type="molecule type" value="Genomic_DNA"/>
</dbReference>
<dbReference type="GeneID" id="95802456"/>
<feature type="transmembrane region" description="Helical" evidence="1">
    <location>
        <begin position="93"/>
        <end position="109"/>
    </location>
</feature>
<accession>A0A1C5G914</accession>
<evidence type="ECO:0000313" key="3">
    <source>
        <dbReference type="Proteomes" id="UP000198251"/>
    </source>
</evidence>
<gene>
    <name evidence="2" type="ORF">GA0070610_2658</name>
</gene>
<protein>
    <submittedName>
        <fullName evidence="2">Uncharacterized protein</fullName>
    </submittedName>
</protein>
<dbReference type="RefSeq" id="WP_089000296.1">
    <property type="nucleotide sequence ID" value="NZ_JBFAAC010000012.1"/>
</dbReference>
<name>A0A1C5G914_MICEH</name>
<feature type="transmembrane region" description="Helical" evidence="1">
    <location>
        <begin position="66"/>
        <end position="86"/>
    </location>
</feature>
<sequence>MRAGGLADGAIAGAVGSTALNVVSYLDMVVRARPASSTPERSAGRLAQVAHVDLGPGDRAANRRSGLGPLLGYGIGVAAGIGYALLSRGRRMPLPLAAGVLGGGVMTMSDGSMTVLGVTDPRTWRRGDWLADLVPHLAYGVAAAATWNRLRPPASRRGR</sequence>